<gene>
    <name evidence="1" type="ORF">OG699_00845</name>
</gene>
<organism evidence="1">
    <name type="scientific">Streptomyces sp. NBC_01393</name>
    <dbReference type="NCBI Taxonomy" id="2903851"/>
    <lineage>
        <taxon>Bacteria</taxon>
        <taxon>Bacillati</taxon>
        <taxon>Actinomycetota</taxon>
        <taxon>Actinomycetes</taxon>
        <taxon>Kitasatosporales</taxon>
        <taxon>Streptomycetaceae</taxon>
        <taxon>Streptomyces</taxon>
    </lineage>
</organism>
<sequence length="71" mass="7663">MLEVCLGLPQPGLQVVDLRAEVVGQRPGGVFLEVQGIEQRPDVHAATACAARQVGAFAPVRRRVMTWVIAQ</sequence>
<dbReference type="EMBL" id="CP109546">
    <property type="protein sequence ID" value="WTZ15115.1"/>
    <property type="molecule type" value="Genomic_DNA"/>
</dbReference>
<protein>
    <submittedName>
        <fullName evidence="1">Uncharacterized protein</fullName>
    </submittedName>
</protein>
<evidence type="ECO:0000313" key="1">
    <source>
        <dbReference type="EMBL" id="WTZ15115.1"/>
    </source>
</evidence>
<reference evidence="1" key="1">
    <citation type="submission" date="2022-10" db="EMBL/GenBank/DDBJ databases">
        <title>The complete genomes of actinobacterial strains from the NBC collection.</title>
        <authorList>
            <person name="Joergensen T.S."/>
            <person name="Alvarez Arevalo M."/>
            <person name="Sterndorff E.B."/>
            <person name="Faurdal D."/>
            <person name="Vuksanovic O."/>
            <person name="Mourched A.-S."/>
            <person name="Charusanti P."/>
            <person name="Shaw S."/>
            <person name="Blin K."/>
            <person name="Weber T."/>
        </authorList>
    </citation>
    <scope>NUCLEOTIDE SEQUENCE</scope>
    <source>
        <strain evidence="1">NBC_01393</strain>
    </source>
</reference>
<accession>A0AAU3IB81</accession>
<name>A0AAU3IB81_9ACTN</name>
<proteinExistence type="predicted"/>
<dbReference type="AlphaFoldDB" id="A0AAU3IB81"/>